<evidence type="ECO:0000256" key="4">
    <source>
        <dbReference type="ARBA" id="ARBA00023163"/>
    </source>
</evidence>
<keyword evidence="2" id="KW-0805">Transcription regulation</keyword>
<evidence type="ECO:0000256" key="2">
    <source>
        <dbReference type="ARBA" id="ARBA00023015"/>
    </source>
</evidence>
<keyword evidence="5 6" id="KW-0539">Nucleus</keyword>
<dbReference type="PANTHER" id="PTHR11037">
    <property type="entry name" value="TRANSCRIPTION FACTOR CP2"/>
    <property type="match status" value="1"/>
</dbReference>
<dbReference type="InterPro" id="IPR057520">
    <property type="entry name" value="GRHL1/CP2_C"/>
</dbReference>
<dbReference type="InterPro" id="IPR007604">
    <property type="entry name" value="CP2"/>
</dbReference>
<evidence type="ECO:0000256" key="1">
    <source>
        <dbReference type="ARBA" id="ARBA00004123"/>
    </source>
</evidence>
<dbReference type="GO" id="GO:0000978">
    <property type="term" value="F:RNA polymerase II cis-regulatory region sequence-specific DNA binding"/>
    <property type="evidence" value="ECO:0007669"/>
    <property type="project" value="TreeGrafter"/>
</dbReference>
<accession>A0AA88XQ34</accession>
<evidence type="ECO:0000256" key="5">
    <source>
        <dbReference type="ARBA" id="ARBA00023242"/>
    </source>
</evidence>
<feature type="compositionally biased region" description="Basic and acidic residues" evidence="7">
    <location>
        <begin position="799"/>
        <end position="809"/>
    </location>
</feature>
<dbReference type="Pfam" id="PF04516">
    <property type="entry name" value="CP2"/>
    <property type="match status" value="1"/>
</dbReference>
<evidence type="ECO:0000313" key="10">
    <source>
        <dbReference type="Proteomes" id="UP001186944"/>
    </source>
</evidence>
<keyword evidence="4" id="KW-0804">Transcription</keyword>
<evidence type="ECO:0000313" key="9">
    <source>
        <dbReference type="EMBL" id="KAK3089720.1"/>
    </source>
</evidence>
<organism evidence="9 10">
    <name type="scientific">Pinctada imbricata</name>
    <name type="common">Atlantic pearl-oyster</name>
    <name type="synonym">Pinctada martensii</name>
    <dbReference type="NCBI Taxonomy" id="66713"/>
    <lineage>
        <taxon>Eukaryota</taxon>
        <taxon>Metazoa</taxon>
        <taxon>Spiralia</taxon>
        <taxon>Lophotrochozoa</taxon>
        <taxon>Mollusca</taxon>
        <taxon>Bivalvia</taxon>
        <taxon>Autobranchia</taxon>
        <taxon>Pteriomorphia</taxon>
        <taxon>Pterioida</taxon>
        <taxon>Pterioidea</taxon>
        <taxon>Pteriidae</taxon>
        <taxon>Pinctada</taxon>
    </lineage>
</organism>
<sequence>MDRVGRFSFIKDSERENFQKLLLTFLLEEIKSEEDADDDANSGSPKSRGINDGPPDDIRAFFGHPLTAAATAINGEDTNASAAALLHEYINLPSLDKSGMKIGDTLSSIYDILRTDEKGERTEGSPTNLTPVANGNEYMTLLQAHVDKFFHQSSQVATSQEQLQAHAQLHAQLQSVIAANNTEAMAEEKKTSPKAIKKLKSVTPKEREPIVSGVETQVMVTCSELAGSVTVPVAVISDNNLSGTQLENDQYGSNKAPSPLGNENALFKETQTAVSHIPNSVDTRNTPVVQNTEYNLRDDIDSKTEEQKELTKKIFKSLAEKILRKKVQKLQTTADTVTTSANSDVPVQTNSGMIQSWTELDGKLSIDLSAVTSTIPSVDPLQTTSTTTMSQCLQSGLPVSSVPVIPDNLNFNSMNMSVQTSQEQCFTGFPDIRPVDFRQTIPAINLNQNAQQIPNTQQSMPAVHQQHTPARQNSLPVTSCNYSTTNSYWNTSVTPPQNGHMTPQNGHMTPEEGSVMLERYIQQQQFYQEQQQQQTMYPYPLSMKENYAMKSPDSGFHEPCLSPPDANQMGYKDAQANGFPDGQTNGCQKVAKRRKSAPAMYAKNYWQAHEKLNGFSSVVPKLEVNTTGFNYFLEAPISTACRIEEDKVTYLNKGQYYGLTLEYKGNKIPHGQMVKSVIMVVFREDKSLDDERKAWEFWHSRQHSHKQRVIDIDTKDSQGVQPSNITEIAYNAVSVRWDPRESPIKVNLAVHCLSTDFSNQKGVKGLPLHVQIDTYENARDSHPVHRGYSQIKVFCDKGAERKTRDEERRRQSRIKTEGQTGKTNKRRHDEEIFHSPCERTEFYSMVDIRTLPVLYSPNHDDDINTKVNTSPVHLGINGDDDGNSSLNSSVLLYVREQQETVFTALMIRIPTLYGLLQAIEEKYQIPSSKVKSTYKRSKKGILVRMDDNIVRHYSHESTFIIEMTQLGEEKDYEIILTEIDVN</sequence>
<protein>
    <recommendedName>
        <fullName evidence="8">Grh/CP2 DB domain-containing protein</fullName>
    </recommendedName>
</protein>
<dbReference type="Proteomes" id="UP001186944">
    <property type="component" value="Unassembled WGS sequence"/>
</dbReference>
<keyword evidence="10" id="KW-1185">Reference proteome</keyword>
<feature type="region of interest" description="Disordered" evidence="7">
    <location>
        <begin position="33"/>
        <end position="57"/>
    </location>
</feature>
<dbReference type="EMBL" id="VSWD01000010">
    <property type="protein sequence ID" value="KAK3089720.1"/>
    <property type="molecule type" value="Genomic_DNA"/>
</dbReference>
<dbReference type="Pfam" id="PF25416">
    <property type="entry name" value="GRHL1_C"/>
    <property type="match status" value="1"/>
</dbReference>
<dbReference type="AlphaFoldDB" id="A0AA88XQ34"/>
<dbReference type="InterPro" id="IPR040167">
    <property type="entry name" value="TF_CP2-like"/>
</dbReference>
<feature type="region of interest" description="Disordered" evidence="7">
    <location>
        <begin position="799"/>
        <end position="827"/>
    </location>
</feature>
<comment type="subcellular location">
    <subcellularLocation>
        <location evidence="1 6">Nucleus</location>
    </subcellularLocation>
</comment>
<evidence type="ECO:0000256" key="7">
    <source>
        <dbReference type="SAM" id="MobiDB-lite"/>
    </source>
</evidence>
<evidence type="ECO:0000259" key="8">
    <source>
        <dbReference type="PROSITE" id="PS51968"/>
    </source>
</evidence>
<dbReference type="GO" id="GO:0001228">
    <property type="term" value="F:DNA-binding transcription activator activity, RNA polymerase II-specific"/>
    <property type="evidence" value="ECO:0007669"/>
    <property type="project" value="TreeGrafter"/>
</dbReference>
<evidence type="ECO:0000256" key="3">
    <source>
        <dbReference type="ARBA" id="ARBA00023125"/>
    </source>
</evidence>
<reference evidence="9" key="1">
    <citation type="submission" date="2019-08" db="EMBL/GenBank/DDBJ databases">
        <title>The improved chromosome-level genome for the pearl oyster Pinctada fucata martensii using PacBio sequencing and Hi-C.</title>
        <authorList>
            <person name="Zheng Z."/>
        </authorList>
    </citation>
    <scope>NUCLEOTIDE SEQUENCE</scope>
    <source>
        <strain evidence="9">ZZ-2019</strain>
        <tissue evidence="9">Adductor muscle</tissue>
    </source>
</reference>
<dbReference type="PROSITE" id="PS51968">
    <property type="entry name" value="GRH_CP2_DB"/>
    <property type="match status" value="1"/>
</dbReference>
<keyword evidence="3 6" id="KW-0238">DNA-binding</keyword>
<name>A0AA88XQ34_PINIB</name>
<dbReference type="PANTHER" id="PTHR11037:SF20">
    <property type="entry name" value="PROTEIN GRAINYHEAD"/>
    <property type="match status" value="1"/>
</dbReference>
<proteinExistence type="predicted"/>
<feature type="domain" description="Grh/CP2 DB" evidence="8">
    <location>
        <begin position="625"/>
        <end position="856"/>
    </location>
</feature>
<gene>
    <name evidence="9" type="ORF">FSP39_005877</name>
</gene>
<evidence type="ECO:0000256" key="6">
    <source>
        <dbReference type="PROSITE-ProRule" id="PRU01313"/>
    </source>
</evidence>
<comment type="caution">
    <text evidence="9">The sequence shown here is derived from an EMBL/GenBank/DDBJ whole genome shotgun (WGS) entry which is preliminary data.</text>
</comment>
<dbReference type="GO" id="GO:0005634">
    <property type="term" value="C:nucleus"/>
    <property type="evidence" value="ECO:0007669"/>
    <property type="project" value="UniProtKB-SubCell"/>
</dbReference>